<feature type="non-terminal residue" evidence="1">
    <location>
        <position position="150"/>
    </location>
</feature>
<reference evidence="1 2" key="1">
    <citation type="submission" date="2019-03" db="EMBL/GenBank/DDBJ databases">
        <title>Single cell metagenomics reveals metabolic interactions within the superorganism composed of flagellate Streblomastix strix and complex community of Bacteroidetes bacteria on its surface.</title>
        <authorList>
            <person name="Treitli S.C."/>
            <person name="Kolisko M."/>
            <person name="Husnik F."/>
            <person name="Keeling P."/>
            <person name="Hampl V."/>
        </authorList>
    </citation>
    <scope>NUCLEOTIDE SEQUENCE [LARGE SCALE GENOMIC DNA]</scope>
    <source>
        <strain evidence="1">ST1C</strain>
    </source>
</reference>
<dbReference type="AlphaFoldDB" id="A0A5J4T515"/>
<evidence type="ECO:0000313" key="1">
    <source>
        <dbReference type="EMBL" id="KAA6353479.1"/>
    </source>
</evidence>
<evidence type="ECO:0000313" key="2">
    <source>
        <dbReference type="Proteomes" id="UP000324800"/>
    </source>
</evidence>
<proteinExistence type="predicted"/>
<organism evidence="1 2">
    <name type="scientific">Streblomastix strix</name>
    <dbReference type="NCBI Taxonomy" id="222440"/>
    <lineage>
        <taxon>Eukaryota</taxon>
        <taxon>Metamonada</taxon>
        <taxon>Preaxostyla</taxon>
        <taxon>Oxymonadida</taxon>
        <taxon>Streblomastigidae</taxon>
        <taxon>Streblomastix</taxon>
    </lineage>
</organism>
<name>A0A5J4T515_9EUKA</name>
<gene>
    <name evidence="1" type="ORF">EZS28_050994</name>
</gene>
<accession>A0A5J4T515</accession>
<dbReference type="Proteomes" id="UP000324800">
    <property type="component" value="Unassembled WGS sequence"/>
</dbReference>
<sequence length="150" mass="16660">MNGVILEAIYTSLRSAIHVDACEKSSIEAELVVFKECLSDASLNEKGGAIYVNITQFEVKLSFTRFHGRNRKVKMQFISLHLSDAIHPFNSKMKCQSVSNPFDSFSSVIHYVEKERPNSDGSIMTLSQTDSDTINIVGCGMNETEMCVGL</sequence>
<dbReference type="EMBL" id="SNRW01038039">
    <property type="protein sequence ID" value="KAA6353479.1"/>
    <property type="molecule type" value="Genomic_DNA"/>
</dbReference>
<protein>
    <submittedName>
        <fullName evidence="1">Uncharacterized protein</fullName>
    </submittedName>
</protein>
<comment type="caution">
    <text evidence="1">The sequence shown here is derived from an EMBL/GenBank/DDBJ whole genome shotgun (WGS) entry which is preliminary data.</text>
</comment>